<evidence type="ECO:0000256" key="7">
    <source>
        <dbReference type="ARBA" id="ARBA00047622"/>
    </source>
</evidence>
<comment type="pathway">
    <text evidence="2">Lipid metabolism.</text>
</comment>
<dbReference type="PANTHER" id="PTHR44307">
    <property type="entry name" value="PHOSPHOETHANOLAMINE METHYLTRANSFERASE"/>
    <property type="match status" value="1"/>
</dbReference>
<keyword evidence="3" id="KW-0489">Methyltransferase</keyword>
<dbReference type="Pfam" id="PF13489">
    <property type="entry name" value="Methyltransf_23"/>
    <property type="match status" value="1"/>
</dbReference>
<dbReference type="Proteomes" id="UP001283361">
    <property type="component" value="Unassembled WGS sequence"/>
</dbReference>
<accession>A0AAE0XY04</accession>
<dbReference type="Pfam" id="PF13649">
    <property type="entry name" value="Methyltransf_25"/>
    <property type="match status" value="1"/>
</dbReference>
<evidence type="ECO:0000313" key="10">
    <source>
        <dbReference type="EMBL" id="KAK3722345.1"/>
    </source>
</evidence>
<comment type="caution">
    <text evidence="10">The sequence shown here is derived from an EMBL/GenBank/DDBJ whole genome shotgun (WGS) entry which is preliminary data.</text>
</comment>
<dbReference type="EMBL" id="JAWDGP010007375">
    <property type="protein sequence ID" value="KAK3722345.1"/>
    <property type="molecule type" value="Genomic_DNA"/>
</dbReference>
<dbReference type="Gene3D" id="3.40.50.150">
    <property type="entry name" value="Vaccinia Virus protein VP39"/>
    <property type="match status" value="2"/>
</dbReference>
<evidence type="ECO:0000256" key="3">
    <source>
        <dbReference type="ARBA" id="ARBA00022603"/>
    </source>
</evidence>
<keyword evidence="11" id="KW-1185">Reference proteome</keyword>
<sequence length="506" mass="57658">MVNNCALATKMVKEGRSAMTEYWQEHSKDASIEEMMLDSSAAELTKEETPEILSYLPDYRGKAVLELGAGIGRFTSELAKKAKKVIAVDFMESFLKKNQEENGHMGNIEYIAIDVTKLEQPEESLDLIFSNWLLMYLDDTEVQALFQKQLSWLKPGGYLFLRESCRQQSGNKKRGANPTHYRDPEKYEAFYSSVTQPCDSDNVYGYDLVVSKSVDTYRKLKNNQDQVLWLVEKVKKDKATNQGYKSFQEFLDSKQYSSRSILLYERIFGYTFVSTGGVETTKEFVQLLNLKAGQKVLDVGGGIGGGAFYMSKNFDVKVTSVDLSSNMTQIGLQRAKEAGIGSDQVQFEIADATKREYPDESFDVVYSRDTILHIADKLALFEKFYSFLRPGGKLLISDYCCSPGDHSEKFKVYVKQRGYILLSPEAYGKTLEQAGFVNVRAEDRSKQFADILKLEIFKTETSKAEFIADFDEEGYNSIVNGWKEKLNRVEMGDQRWGLFYAEKPWN</sequence>
<evidence type="ECO:0000259" key="9">
    <source>
        <dbReference type="Pfam" id="PF13649"/>
    </source>
</evidence>
<proteinExistence type="predicted"/>
<dbReference type="InterPro" id="IPR029063">
    <property type="entry name" value="SAM-dependent_MTases_sf"/>
</dbReference>
<evidence type="ECO:0000256" key="1">
    <source>
        <dbReference type="ARBA" id="ARBA00004969"/>
    </source>
</evidence>
<gene>
    <name evidence="10" type="ORF">RRG08_041948</name>
</gene>
<dbReference type="AlphaFoldDB" id="A0AAE0XY04"/>
<evidence type="ECO:0000256" key="6">
    <source>
        <dbReference type="ARBA" id="ARBA00047619"/>
    </source>
</evidence>
<reference evidence="10" key="1">
    <citation type="journal article" date="2023" name="G3 (Bethesda)">
        <title>A reference genome for the long-term kleptoplast-retaining sea slug Elysia crispata morphotype clarki.</title>
        <authorList>
            <person name="Eastman K.E."/>
            <person name="Pendleton A.L."/>
            <person name="Shaikh M.A."/>
            <person name="Suttiyut T."/>
            <person name="Ogas R."/>
            <person name="Tomko P."/>
            <person name="Gavelis G."/>
            <person name="Widhalm J.R."/>
            <person name="Wisecaver J.H."/>
        </authorList>
    </citation>
    <scope>NUCLEOTIDE SEQUENCE</scope>
    <source>
        <strain evidence="10">ECLA1</strain>
    </source>
</reference>
<comment type="catalytic activity">
    <reaction evidence="7">
        <text>phosphoethanolamine + S-adenosyl-L-methionine = N-methylethanolamine phosphate + S-adenosyl-L-homocysteine + H(+)</text>
        <dbReference type="Rhea" id="RHEA:20365"/>
        <dbReference type="ChEBI" id="CHEBI:15378"/>
        <dbReference type="ChEBI" id="CHEBI:57781"/>
        <dbReference type="ChEBI" id="CHEBI:57856"/>
        <dbReference type="ChEBI" id="CHEBI:58190"/>
        <dbReference type="ChEBI" id="CHEBI:59789"/>
        <dbReference type="EC" id="2.1.1.103"/>
    </reaction>
    <physiologicalReaction direction="left-to-right" evidence="7">
        <dbReference type="Rhea" id="RHEA:20366"/>
    </physiologicalReaction>
</comment>
<name>A0AAE0XY04_9GAST</name>
<keyword evidence="4" id="KW-0808">Transferase</keyword>
<comment type="pathway">
    <text evidence="1">Phospholipid metabolism; phosphatidylcholine biosynthesis.</text>
</comment>
<protein>
    <recommendedName>
        <fullName evidence="5">phosphoethanolamine N-methyltransferase</fullName>
        <ecNumber evidence="5">2.1.1.103</ecNumber>
    </recommendedName>
</protein>
<dbReference type="EC" id="2.1.1.103" evidence="5"/>
<dbReference type="InterPro" id="IPR041698">
    <property type="entry name" value="Methyltransf_25"/>
</dbReference>
<comment type="catalytic activity">
    <reaction evidence="8">
        <text>N-methylethanolamine phosphate + S-adenosyl-L-methionine = N,N-dimethylethanolamine phosphate + S-adenosyl-L-homocysteine + H(+)</text>
        <dbReference type="Rhea" id="RHEA:25321"/>
        <dbReference type="ChEBI" id="CHEBI:15378"/>
        <dbReference type="ChEBI" id="CHEBI:57781"/>
        <dbReference type="ChEBI" id="CHEBI:57856"/>
        <dbReference type="ChEBI" id="CHEBI:58641"/>
        <dbReference type="ChEBI" id="CHEBI:59789"/>
        <dbReference type="EC" id="2.1.1.103"/>
    </reaction>
    <physiologicalReaction direction="left-to-right" evidence="8">
        <dbReference type="Rhea" id="RHEA:25322"/>
    </physiologicalReaction>
</comment>
<dbReference type="GO" id="GO:0000234">
    <property type="term" value="F:phosphoethanolamine N-methyltransferase activity"/>
    <property type="evidence" value="ECO:0007669"/>
    <property type="project" value="UniProtKB-EC"/>
</dbReference>
<evidence type="ECO:0000256" key="5">
    <source>
        <dbReference type="ARBA" id="ARBA00035674"/>
    </source>
</evidence>
<dbReference type="GO" id="GO:0032259">
    <property type="term" value="P:methylation"/>
    <property type="evidence" value="ECO:0007669"/>
    <property type="project" value="UniProtKB-KW"/>
</dbReference>
<evidence type="ECO:0000256" key="2">
    <source>
        <dbReference type="ARBA" id="ARBA00005189"/>
    </source>
</evidence>
<evidence type="ECO:0000256" key="4">
    <source>
        <dbReference type="ARBA" id="ARBA00022679"/>
    </source>
</evidence>
<organism evidence="10 11">
    <name type="scientific">Elysia crispata</name>
    <name type="common">lettuce slug</name>
    <dbReference type="NCBI Taxonomy" id="231223"/>
    <lineage>
        <taxon>Eukaryota</taxon>
        <taxon>Metazoa</taxon>
        <taxon>Spiralia</taxon>
        <taxon>Lophotrochozoa</taxon>
        <taxon>Mollusca</taxon>
        <taxon>Gastropoda</taxon>
        <taxon>Heterobranchia</taxon>
        <taxon>Euthyneura</taxon>
        <taxon>Panpulmonata</taxon>
        <taxon>Sacoglossa</taxon>
        <taxon>Placobranchoidea</taxon>
        <taxon>Plakobranchidae</taxon>
        <taxon>Elysia</taxon>
    </lineage>
</organism>
<evidence type="ECO:0000256" key="8">
    <source>
        <dbReference type="ARBA" id="ARBA00047841"/>
    </source>
</evidence>
<feature type="domain" description="Methyltransferase" evidence="9">
    <location>
        <begin position="64"/>
        <end position="157"/>
    </location>
</feature>
<dbReference type="PANTHER" id="PTHR44307:SF2">
    <property type="entry name" value="PHOSPHOETHANOLAMINE METHYLTRANSFERASE ISOFORM X1"/>
    <property type="match status" value="1"/>
</dbReference>
<comment type="catalytic activity">
    <reaction evidence="6">
        <text>N,N-dimethylethanolamine phosphate + S-adenosyl-L-methionine = phosphocholine + S-adenosyl-L-homocysteine + H(+)</text>
        <dbReference type="Rhea" id="RHEA:25325"/>
        <dbReference type="ChEBI" id="CHEBI:15378"/>
        <dbReference type="ChEBI" id="CHEBI:57856"/>
        <dbReference type="ChEBI" id="CHEBI:58641"/>
        <dbReference type="ChEBI" id="CHEBI:59789"/>
        <dbReference type="ChEBI" id="CHEBI:295975"/>
        <dbReference type="EC" id="2.1.1.103"/>
    </reaction>
    <physiologicalReaction direction="left-to-right" evidence="6">
        <dbReference type="Rhea" id="RHEA:25326"/>
    </physiologicalReaction>
</comment>
<evidence type="ECO:0000313" key="11">
    <source>
        <dbReference type="Proteomes" id="UP001283361"/>
    </source>
</evidence>
<dbReference type="SUPFAM" id="SSF53335">
    <property type="entry name" value="S-adenosyl-L-methionine-dependent methyltransferases"/>
    <property type="match status" value="2"/>
</dbReference>
<dbReference type="CDD" id="cd02440">
    <property type="entry name" value="AdoMet_MTases"/>
    <property type="match status" value="2"/>
</dbReference>